<dbReference type="InterPro" id="IPR003737">
    <property type="entry name" value="GlcNAc_PI_deacetylase-related"/>
</dbReference>
<evidence type="ECO:0000256" key="1">
    <source>
        <dbReference type="ARBA" id="ARBA00022833"/>
    </source>
</evidence>
<dbReference type="Gene3D" id="3.40.50.10320">
    <property type="entry name" value="LmbE-like"/>
    <property type="match status" value="1"/>
</dbReference>
<reference evidence="3" key="1">
    <citation type="submission" date="2017-08" db="EMBL/GenBank/DDBJ databases">
        <authorList>
            <person name="Varghese N."/>
            <person name="Submissions S."/>
        </authorList>
    </citation>
    <scope>NUCLEOTIDE SEQUENCE [LARGE SCALE GENOMIC DNA]</scope>
    <source>
        <strain evidence="3">USBA17B2</strain>
    </source>
</reference>
<dbReference type="Pfam" id="PF02585">
    <property type="entry name" value="PIG-L"/>
    <property type="match status" value="1"/>
</dbReference>
<evidence type="ECO:0000313" key="3">
    <source>
        <dbReference type="Proteomes" id="UP000219688"/>
    </source>
</evidence>
<dbReference type="SUPFAM" id="SSF102588">
    <property type="entry name" value="LmbE-like"/>
    <property type="match status" value="1"/>
</dbReference>
<proteinExistence type="predicted"/>
<name>A0A285VEL9_9MICO</name>
<accession>A0A285VEL9</accession>
<keyword evidence="1" id="KW-0862">Zinc</keyword>
<gene>
    <name evidence="2" type="ORF">SAMN05421879_101645</name>
</gene>
<keyword evidence="3" id="KW-1185">Reference proteome</keyword>
<dbReference type="GO" id="GO:0016811">
    <property type="term" value="F:hydrolase activity, acting on carbon-nitrogen (but not peptide) bonds, in linear amides"/>
    <property type="evidence" value="ECO:0007669"/>
    <property type="project" value="TreeGrafter"/>
</dbReference>
<dbReference type="PANTHER" id="PTHR12993:SF28">
    <property type="entry name" value="LMBE FAMILY PROTEIN"/>
    <property type="match status" value="1"/>
</dbReference>
<dbReference type="AlphaFoldDB" id="A0A285VEL9"/>
<dbReference type="PANTHER" id="PTHR12993">
    <property type="entry name" value="N-ACETYLGLUCOSAMINYL-PHOSPHATIDYLINOSITOL DE-N-ACETYLASE-RELATED"/>
    <property type="match status" value="1"/>
</dbReference>
<dbReference type="Proteomes" id="UP000219688">
    <property type="component" value="Unassembled WGS sequence"/>
</dbReference>
<dbReference type="RefSeq" id="WP_097186797.1">
    <property type="nucleotide sequence ID" value="NZ_OBQK01000001.1"/>
</dbReference>
<dbReference type="GO" id="GO:0016137">
    <property type="term" value="P:glycoside metabolic process"/>
    <property type="evidence" value="ECO:0007669"/>
    <property type="project" value="UniProtKB-ARBA"/>
</dbReference>
<dbReference type="STRING" id="1122622.GCA_000421185_03455"/>
<dbReference type="InterPro" id="IPR024078">
    <property type="entry name" value="LmbE-like_dom_sf"/>
</dbReference>
<sequence length="244" mass="26803">MTTLETFPDDWQTALCIAAHPDDIEYGTAAAVATWTAAGKDVTYLLVTRGEAGIDTMHPREAGPVREQEERDGAREVGVEVVEFLDGFHDGVLQHSLALRRALAAEIRRRRPDVVITGTYAVRFSRGMLNQADHRVVGLEVLDAVAAAGNRWIFPELVEEGLEPWAGVRYRCWAGSEATHEVEVTDHFEAAVRSLEAHQAYNAALPDTFPTPRELLTMILGDPASAGEDGRPTRYRWAVDVVGG</sequence>
<organism evidence="2 3">
    <name type="scientific">Ornithinimicrobium cerasi</name>
    <dbReference type="NCBI Taxonomy" id="2248773"/>
    <lineage>
        <taxon>Bacteria</taxon>
        <taxon>Bacillati</taxon>
        <taxon>Actinomycetota</taxon>
        <taxon>Actinomycetes</taxon>
        <taxon>Micrococcales</taxon>
        <taxon>Ornithinimicrobiaceae</taxon>
        <taxon>Ornithinimicrobium</taxon>
    </lineage>
</organism>
<evidence type="ECO:0000313" key="2">
    <source>
        <dbReference type="EMBL" id="SOC52529.1"/>
    </source>
</evidence>
<protein>
    <submittedName>
        <fullName evidence="2">N-acetylglucosaminyl deacetylase, LmbE family</fullName>
    </submittedName>
</protein>
<dbReference type="EMBL" id="OBQK01000001">
    <property type="protein sequence ID" value="SOC52529.1"/>
    <property type="molecule type" value="Genomic_DNA"/>
</dbReference>